<dbReference type="InterPro" id="IPR036250">
    <property type="entry name" value="AcylCo_DH-like_C"/>
</dbReference>
<feature type="domain" description="Acyl-CoA dehydrogenase C-terminal" evidence="3">
    <location>
        <begin position="239"/>
        <end position="371"/>
    </location>
</feature>
<evidence type="ECO:0000313" key="4">
    <source>
        <dbReference type="EMBL" id="GAA1999853.1"/>
    </source>
</evidence>
<evidence type="ECO:0000256" key="1">
    <source>
        <dbReference type="ARBA" id="ARBA00023002"/>
    </source>
</evidence>
<dbReference type="RefSeq" id="WP_344662108.1">
    <property type="nucleotide sequence ID" value="NZ_BAAAQM010000066.1"/>
</dbReference>
<gene>
    <name evidence="4" type="ORF">GCM10009838_76670</name>
</gene>
<comment type="caution">
    <text evidence="4">The sequence shown here is derived from an EMBL/GenBank/DDBJ whole genome shotgun (WGS) entry which is preliminary data.</text>
</comment>
<sequence length="393" mass="41986">MENTNGPSREELVARAAELVPLLQKNAPWIEENRRLSDDVVAALTESGLLKMRVPRHHGGYESPMRTVVDVLAELGRGDGSTSWTAAVWAVSTWMVGMFPDEVQDEVFADPDVRVSGILSPTAMAVPTDGGVVLNGKWSFNTGSQQSAWNTNAAVRALPDGSYEPIMVLVPLSDLAVVDDWHTSGLRGSGSVSTVAQDVFVPDARVLSMGPVLAGVHQLGRNAASPVYRAPFMPTACATVGAVALGLARAAREAFFERLPGRKITYTAYENQSEAPITHLVTAEAATHAAEADFHAFAAAGMLDDKAAAGEGWTLEERARVRLHLGATVRRAKETVDLLSSASGGSSVYSGVPIQRIQRDAQTLSLHAIMHPATNLELYGRVLCGLEPNTHYV</sequence>
<dbReference type="InterPro" id="IPR037069">
    <property type="entry name" value="AcylCoA_DH/ox_N_sf"/>
</dbReference>
<evidence type="ECO:0000313" key="5">
    <source>
        <dbReference type="Proteomes" id="UP001499854"/>
    </source>
</evidence>
<feature type="domain" description="Acyl-CoA dehydrogenase/oxidase N-terminal" evidence="2">
    <location>
        <begin position="26"/>
        <end position="104"/>
    </location>
</feature>
<dbReference type="Pfam" id="PF08028">
    <property type="entry name" value="Acyl-CoA_dh_2"/>
    <property type="match status" value="1"/>
</dbReference>
<keyword evidence="1" id="KW-0560">Oxidoreductase</keyword>
<organism evidence="4 5">
    <name type="scientific">Catenulispora subtropica</name>
    <dbReference type="NCBI Taxonomy" id="450798"/>
    <lineage>
        <taxon>Bacteria</taxon>
        <taxon>Bacillati</taxon>
        <taxon>Actinomycetota</taxon>
        <taxon>Actinomycetes</taxon>
        <taxon>Catenulisporales</taxon>
        <taxon>Catenulisporaceae</taxon>
        <taxon>Catenulispora</taxon>
    </lineage>
</organism>
<dbReference type="PANTHER" id="PTHR43884">
    <property type="entry name" value="ACYL-COA DEHYDROGENASE"/>
    <property type="match status" value="1"/>
</dbReference>
<dbReference type="PANTHER" id="PTHR43884:SF25">
    <property type="entry name" value="ACYL-COA DEHYDROGENASE YDBM-RELATED"/>
    <property type="match status" value="1"/>
</dbReference>
<dbReference type="SUPFAM" id="SSF56645">
    <property type="entry name" value="Acyl-CoA dehydrogenase NM domain-like"/>
    <property type="match status" value="1"/>
</dbReference>
<dbReference type="Pfam" id="PF02771">
    <property type="entry name" value="Acyl-CoA_dh_N"/>
    <property type="match status" value="1"/>
</dbReference>
<dbReference type="Gene3D" id="1.10.540.10">
    <property type="entry name" value="Acyl-CoA dehydrogenase/oxidase, N-terminal domain"/>
    <property type="match status" value="1"/>
</dbReference>
<accession>A0ABP5EJ90</accession>
<proteinExistence type="predicted"/>
<evidence type="ECO:0000259" key="2">
    <source>
        <dbReference type="Pfam" id="PF02771"/>
    </source>
</evidence>
<dbReference type="Gene3D" id="2.40.110.10">
    <property type="entry name" value="Butyryl-CoA Dehydrogenase, subunit A, domain 2"/>
    <property type="match status" value="1"/>
</dbReference>
<protein>
    <submittedName>
        <fullName evidence="4">Acyl-CoA dehydrogenase family protein</fullName>
    </submittedName>
</protein>
<dbReference type="Proteomes" id="UP001499854">
    <property type="component" value="Unassembled WGS sequence"/>
</dbReference>
<dbReference type="Gene3D" id="1.20.140.10">
    <property type="entry name" value="Butyryl-CoA Dehydrogenase, subunit A, domain 3"/>
    <property type="match status" value="1"/>
</dbReference>
<dbReference type="InterPro" id="IPR013107">
    <property type="entry name" value="Acyl-CoA_DH_C"/>
</dbReference>
<dbReference type="InterPro" id="IPR009100">
    <property type="entry name" value="AcylCoA_DH/oxidase_NM_dom_sf"/>
</dbReference>
<name>A0ABP5EJ90_9ACTN</name>
<keyword evidence="5" id="KW-1185">Reference proteome</keyword>
<dbReference type="InterPro" id="IPR013786">
    <property type="entry name" value="AcylCoA_DH/ox_N"/>
</dbReference>
<dbReference type="EMBL" id="BAAAQM010000066">
    <property type="protein sequence ID" value="GAA1999853.1"/>
    <property type="molecule type" value="Genomic_DNA"/>
</dbReference>
<reference evidence="5" key="1">
    <citation type="journal article" date="2019" name="Int. J. Syst. Evol. Microbiol.">
        <title>The Global Catalogue of Microorganisms (GCM) 10K type strain sequencing project: providing services to taxonomists for standard genome sequencing and annotation.</title>
        <authorList>
            <consortium name="The Broad Institute Genomics Platform"/>
            <consortium name="The Broad Institute Genome Sequencing Center for Infectious Disease"/>
            <person name="Wu L."/>
            <person name="Ma J."/>
        </authorList>
    </citation>
    <scope>NUCLEOTIDE SEQUENCE [LARGE SCALE GENOMIC DNA]</scope>
    <source>
        <strain evidence="5">JCM 16013</strain>
    </source>
</reference>
<evidence type="ECO:0000259" key="3">
    <source>
        <dbReference type="Pfam" id="PF08028"/>
    </source>
</evidence>
<dbReference type="InterPro" id="IPR046373">
    <property type="entry name" value="Acyl-CoA_Oxase/DH_mid-dom_sf"/>
</dbReference>
<dbReference type="PIRSF" id="PIRSF016578">
    <property type="entry name" value="HsaA"/>
    <property type="match status" value="1"/>
</dbReference>
<dbReference type="SUPFAM" id="SSF47203">
    <property type="entry name" value="Acyl-CoA dehydrogenase C-terminal domain-like"/>
    <property type="match status" value="1"/>
</dbReference>